<reference evidence="2 3" key="1">
    <citation type="submission" date="2018-10" db="EMBL/GenBank/DDBJ databases">
        <title>Genomic Encyclopedia of Type Strains, Phase IV (KMG-IV): sequencing the most valuable type-strain genomes for metagenomic binning, comparative biology and taxonomic classification.</title>
        <authorList>
            <person name="Goeker M."/>
        </authorList>
    </citation>
    <scope>NUCLEOTIDE SEQUENCE [LARGE SCALE GENOMIC DNA]</scope>
    <source>
        <strain evidence="2 3">DSM 22008</strain>
    </source>
</reference>
<dbReference type="Proteomes" id="UP000282211">
    <property type="component" value="Unassembled WGS sequence"/>
</dbReference>
<dbReference type="Pfam" id="PF13417">
    <property type="entry name" value="GST_N_3"/>
    <property type="match status" value="1"/>
</dbReference>
<dbReference type="SUPFAM" id="SSF47616">
    <property type="entry name" value="GST C-terminal domain-like"/>
    <property type="match status" value="1"/>
</dbReference>
<dbReference type="AlphaFoldDB" id="A0A420WKJ3"/>
<dbReference type="GO" id="GO:0005737">
    <property type="term" value="C:cytoplasm"/>
    <property type="evidence" value="ECO:0007669"/>
    <property type="project" value="TreeGrafter"/>
</dbReference>
<dbReference type="FunCoup" id="A0A420WKJ3">
    <property type="interactions" value="2"/>
</dbReference>
<evidence type="ECO:0000259" key="1">
    <source>
        <dbReference type="PROSITE" id="PS50404"/>
    </source>
</evidence>
<organism evidence="2 3">
    <name type="scientific">Litorimonas taeanensis</name>
    <dbReference type="NCBI Taxonomy" id="568099"/>
    <lineage>
        <taxon>Bacteria</taxon>
        <taxon>Pseudomonadati</taxon>
        <taxon>Pseudomonadota</taxon>
        <taxon>Alphaproteobacteria</taxon>
        <taxon>Maricaulales</taxon>
        <taxon>Robiginitomaculaceae</taxon>
    </lineage>
</organism>
<dbReference type="SFLD" id="SFLDS00019">
    <property type="entry name" value="Glutathione_Transferase_(cytos"/>
    <property type="match status" value="1"/>
</dbReference>
<name>A0A420WKJ3_9PROT</name>
<proteinExistence type="predicted"/>
<accession>A0A420WKJ3</accession>
<dbReference type="SUPFAM" id="SSF52833">
    <property type="entry name" value="Thioredoxin-like"/>
    <property type="match status" value="1"/>
</dbReference>
<dbReference type="Gene3D" id="1.20.1050.10">
    <property type="match status" value="1"/>
</dbReference>
<dbReference type="InParanoid" id="A0A420WKJ3"/>
<sequence>MTEAILYSFRRCPYAMRARMALSVSEMEYEHREVALRNKPQAMLEASPKGTVPVFVTEDDKVIDESLAIMHMALTYNDPKNWMRDTTGKTQDFIRSMDETFKHHLDRYKYASRYEANAQRGSVNLLHRAEAVKCLQKWETALAETKYLIDDAQSIADIATFPFIRQFAATEPEWWQSKPLPNVALWLTGLIESPLFQTIMVKHPLWVETPEE</sequence>
<dbReference type="PANTHER" id="PTHR43968">
    <property type="match status" value="1"/>
</dbReference>
<dbReference type="PANTHER" id="PTHR43968:SF6">
    <property type="entry name" value="GLUTATHIONE S-TRANSFERASE OMEGA"/>
    <property type="match status" value="1"/>
</dbReference>
<keyword evidence="3" id="KW-1185">Reference proteome</keyword>
<dbReference type="EMBL" id="RBII01000001">
    <property type="protein sequence ID" value="RKQ71571.1"/>
    <property type="molecule type" value="Genomic_DNA"/>
</dbReference>
<dbReference type="InterPro" id="IPR004045">
    <property type="entry name" value="Glutathione_S-Trfase_N"/>
</dbReference>
<dbReference type="InterPro" id="IPR036282">
    <property type="entry name" value="Glutathione-S-Trfase_C_sf"/>
</dbReference>
<comment type="caution">
    <text evidence="2">The sequence shown here is derived from an EMBL/GenBank/DDBJ whole genome shotgun (WGS) entry which is preliminary data.</text>
</comment>
<evidence type="ECO:0000313" key="3">
    <source>
        <dbReference type="Proteomes" id="UP000282211"/>
    </source>
</evidence>
<dbReference type="GO" id="GO:0016740">
    <property type="term" value="F:transferase activity"/>
    <property type="evidence" value="ECO:0007669"/>
    <property type="project" value="UniProtKB-KW"/>
</dbReference>
<dbReference type="InterPro" id="IPR036249">
    <property type="entry name" value="Thioredoxin-like_sf"/>
</dbReference>
<dbReference type="PROSITE" id="PS50404">
    <property type="entry name" value="GST_NTER"/>
    <property type="match status" value="1"/>
</dbReference>
<dbReference type="RefSeq" id="WP_121099337.1">
    <property type="nucleotide sequence ID" value="NZ_RBII01000001.1"/>
</dbReference>
<protein>
    <submittedName>
        <fullName evidence="2">Glutathione S-transferase</fullName>
    </submittedName>
</protein>
<dbReference type="InterPro" id="IPR050983">
    <property type="entry name" value="GST_Omega/HSP26"/>
</dbReference>
<evidence type="ECO:0000313" key="2">
    <source>
        <dbReference type="EMBL" id="RKQ71571.1"/>
    </source>
</evidence>
<dbReference type="OrthoDB" id="9813092at2"/>
<dbReference type="Pfam" id="PF13410">
    <property type="entry name" value="GST_C_2"/>
    <property type="match status" value="1"/>
</dbReference>
<dbReference type="InterPro" id="IPR040079">
    <property type="entry name" value="Glutathione_S-Trfase"/>
</dbReference>
<keyword evidence="2" id="KW-0808">Transferase</keyword>
<feature type="domain" description="GST N-terminal" evidence="1">
    <location>
        <begin position="2"/>
        <end position="81"/>
    </location>
</feature>
<dbReference type="Gene3D" id="3.40.30.10">
    <property type="entry name" value="Glutaredoxin"/>
    <property type="match status" value="1"/>
</dbReference>
<gene>
    <name evidence="2" type="ORF">DES40_0896</name>
</gene>
<dbReference type="CDD" id="cd03196">
    <property type="entry name" value="GST_C_5"/>
    <property type="match status" value="1"/>
</dbReference>